<accession>A0A9P0DM75</accession>
<evidence type="ECO:0000256" key="8">
    <source>
        <dbReference type="SAM" id="MobiDB-lite"/>
    </source>
</evidence>
<evidence type="ECO:0000256" key="2">
    <source>
        <dbReference type="ARBA" id="ARBA00006403"/>
    </source>
</evidence>
<dbReference type="FunFam" id="1.10.10.10:FF:000027">
    <property type="entry name" value="Heat shock transcription factor 1"/>
    <property type="match status" value="1"/>
</dbReference>
<proteinExistence type="inferred from homology"/>
<dbReference type="EMBL" id="OU892279">
    <property type="protein sequence ID" value="CAH1127680.1"/>
    <property type="molecule type" value="Genomic_DNA"/>
</dbReference>
<keyword evidence="3" id="KW-0805">Transcription regulation</keyword>
<keyword evidence="5" id="KW-0804">Transcription</keyword>
<dbReference type="Pfam" id="PF00447">
    <property type="entry name" value="HSF_DNA-bind"/>
    <property type="match status" value="1"/>
</dbReference>
<evidence type="ECO:0000256" key="4">
    <source>
        <dbReference type="ARBA" id="ARBA00023125"/>
    </source>
</evidence>
<dbReference type="GO" id="GO:0043565">
    <property type="term" value="F:sequence-specific DNA binding"/>
    <property type="evidence" value="ECO:0007669"/>
    <property type="project" value="InterPro"/>
</dbReference>
<dbReference type="Gene3D" id="1.10.10.10">
    <property type="entry name" value="Winged helix-like DNA-binding domain superfamily/Winged helix DNA-binding domain"/>
    <property type="match status" value="1"/>
</dbReference>
<organism evidence="10 11">
    <name type="scientific">Ceutorhynchus assimilis</name>
    <name type="common">cabbage seed weevil</name>
    <dbReference type="NCBI Taxonomy" id="467358"/>
    <lineage>
        <taxon>Eukaryota</taxon>
        <taxon>Metazoa</taxon>
        <taxon>Ecdysozoa</taxon>
        <taxon>Arthropoda</taxon>
        <taxon>Hexapoda</taxon>
        <taxon>Insecta</taxon>
        <taxon>Pterygota</taxon>
        <taxon>Neoptera</taxon>
        <taxon>Endopterygota</taxon>
        <taxon>Coleoptera</taxon>
        <taxon>Polyphaga</taxon>
        <taxon>Cucujiformia</taxon>
        <taxon>Curculionidae</taxon>
        <taxon>Ceutorhynchinae</taxon>
        <taxon>Ceutorhynchus</taxon>
    </lineage>
</organism>
<dbReference type="SMART" id="SM00415">
    <property type="entry name" value="HSF"/>
    <property type="match status" value="1"/>
</dbReference>
<gene>
    <name evidence="10" type="ORF">CEUTPL_LOCUS6462</name>
</gene>
<dbReference type="AlphaFoldDB" id="A0A9P0DM75"/>
<evidence type="ECO:0000256" key="5">
    <source>
        <dbReference type="ARBA" id="ARBA00023163"/>
    </source>
</evidence>
<reference evidence="10" key="1">
    <citation type="submission" date="2022-01" db="EMBL/GenBank/DDBJ databases">
        <authorList>
            <person name="King R."/>
        </authorList>
    </citation>
    <scope>NUCLEOTIDE SEQUENCE</scope>
</reference>
<dbReference type="PROSITE" id="PS00434">
    <property type="entry name" value="HSF_DOMAIN"/>
    <property type="match status" value="1"/>
</dbReference>
<dbReference type="Proteomes" id="UP001152799">
    <property type="component" value="Chromosome 3"/>
</dbReference>
<dbReference type="PRINTS" id="PR00056">
    <property type="entry name" value="HSFDOMAIN"/>
</dbReference>
<keyword evidence="11" id="KW-1185">Reference proteome</keyword>
<feature type="domain" description="HSF-type DNA-binding" evidence="9">
    <location>
        <begin position="54"/>
        <end position="78"/>
    </location>
</feature>
<dbReference type="PANTHER" id="PTHR10015">
    <property type="entry name" value="HEAT SHOCK TRANSCRIPTION FACTOR"/>
    <property type="match status" value="1"/>
</dbReference>
<evidence type="ECO:0000313" key="10">
    <source>
        <dbReference type="EMBL" id="CAH1127680.1"/>
    </source>
</evidence>
<feature type="compositionally biased region" description="Polar residues" evidence="8">
    <location>
        <begin position="478"/>
        <end position="490"/>
    </location>
</feature>
<evidence type="ECO:0000256" key="6">
    <source>
        <dbReference type="ARBA" id="ARBA00023242"/>
    </source>
</evidence>
<evidence type="ECO:0000256" key="7">
    <source>
        <dbReference type="RuleBase" id="RU004020"/>
    </source>
</evidence>
<dbReference type="InterPro" id="IPR036388">
    <property type="entry name" value="WH-like_DNA-bd_sf"/>
</dbReference>
<sequence length="501" mass="55965">MQRLQGFEDANIPLFLFKVWKLVSDPNTDNVISWRECGNTFIIHNQGQFWYDLLPLYFKHNNMSSFVRQLNYYGFHKVSSLDNAGLSEKEDSKTIQFHHPYFKRDAPELLKKIRRKPPKSNEAQSVIGSDELNDALKEVRYLRGRQSSVDSQLSAMKQENSVLWRELALLRQKHVKQQLIVNKLIQFLSTMVSPTTSQRMGVVKQSSKLMLNESFSKKRRVCRNSQSTDDGETTIHEADSLAELSPEQLIEEAAMEDDTPVINSPGSETLTVASNVESSTSETTFWDKPDVVTIEDAIQLAENEEDIINNLQENAGSNLDTLGRPMSPAMSNINGSVGKNITNAKTNLSKSQVSASCCTPDIQVTTKKISNRGNLNLHLDNTRCEFNELKDIILDGCRILDSNTLFGLFNGNALSPEIGTVSQNNISMMEKANPMVSGIEQQASTNNLLDFNELLDEDIDSQRSATLSDDSCLDTSSVPNTQSSSLNTPSIGKIEPKFPIA</sequence>
<comment type="subcellular location">
    <subcellularLocation>
        <location evidence="1">Nucleus</location>
    </subcellularLocation>
</comment>
<dbReference type="SUPFAM" id="SSF46785">
    <property type="entry name" value="Winged helix' DNA-binding domain"/>
    <property type="match status" value="1"/>
</dbReference>
<name>A0A9P0DM75_9CUCU</name>
<evidence type="ECO:0000256" key="3">
    <source>
        <dbReference type="ARBA" id="ARBA00023015"/>
    </source>
</evidence>
<dbReference type="InterPro" id="IPR036390">
    <property type="entry name" value="WH_DNA-bd_sf"/>
</dbReference>
<keyword evidence="6" id="KW-0539">Nucleus</keyword>
<keyword evidence="4" id="KW-0238">DNA-binding</keyword>
<dbReference type="GO" id="GO:0003700">
    <property type="term" value="F:DNA-binding transcription factor activity"/>
    <property type="evidence" value="ECO:0007669"/>
    <property type="project" value="InterPro"/>
</dbReference>
<evidence type="ECO:0000259" key="9">
    <source>
        <dbReference type="PROSITE" id="PS00434"/>
    </source>
</evidence>
<evidence type="ECO:0000313" key="11">
    <source>
        <dbReference type="Proteomes" id="UP001152799"/>
    </source>
</evidence>
<dbReference type="OrthoDB" id="60033at2759"/>
<protein>
    <recommendedName>
        <fullName evidence="9">HSF-type DNA-binding domain-containing protein</fullName>
    </recommendedName>
</protein>
<feature type="region of interest" description="Disordered" evidence="8">
    <location>
        <begin position="466"/>
        <end position="491"/>
    </location>
</feature>
<comment type="similarity">
    <text evidence="2 7">Belongs to the HSF family.</text>
</comment>
<dbReference type="GO" id="GO:0005634">
    <property type="term" value="C:nucleus"/>
    <property type="evidence" value="ECO:0007669"/>
    <property type="project" value="UniProtKB-SubCell"/>
</dbReference>
<dbReference type="InterPro" id="IPR000232">
    <property type="entry name" value="HSF_DNA-bd"/>
</dbReference>
<dbReference type="PANTHER" id="PTHR10015:SF427">
    <property type="entry name" value="HEAT SHOCK FACTOR PROTEIN"/>
    <property type="match status" value="1"/>
</dbReference>
<evidence type="ECO:0000256" key="1">
    <source>
        <dbReference type="ARBA" id="ARBA00004123"/>
    </source>
</evidence>
<feature type="compositionally biased region" description="Low complexity" evidence="8">
    <location>
        <begin position="466"/>
        <end position="477"/>
    </location>
</feature>